<dbReference type="EMBL" id="CP048617">
    <property type="protein sequence ID" value="QIB27949.1"/>
    <property type="molecule type" value="Genomic_DNA"/>
</dbReference>
<dbReference type="KEGG" id="cazo:G3A45_12115"/>
<evidence type="ECO:0008006" key="4">
    <source>
        <dbReference type="Google" id="ProtNLM"/>
    </source>
</evidence>
<evidence type="ECO:0000313" key="3">
    <source>
        <dbReference type="Proteomes" id="UP000464452"/>
    </source>
</evidence>
<feature type="transmembrane region" description="Helical" evidence="1">
    <location>
        <begin position="12"/>
        <end position="31"/>
    </location>
</feature>
<dbReference type="Gene3D" id="3.30.450.20">
    <property type="entry name" value="PAS domain"/>
    <property type="match status" value="1"/>
</dbReference>
<keyword evidence="1" id="KW-0812">Transmembrane</keyword>
<proteinExistence type="predicted"/>
<evidence type="ECO:0000256" key="1">
    <source>
        <dbReference type="SAM" id="Phobius"/>
    </source>
</evidence>
<evidence type="ECO:0000313" key="2">
    <source>
        <dbReference type="EMBL" id="QIB27949.1"/>
    </source>
</evidence>
<sequence>MKKRIMKLQTKIIILITVVVFISISIVLPFITDSVSKNVEEKLAINIMNTAKIVAKSPIIREALDKKDPDGIIKPYIDALLGSV</sequence>
<reference evidence="2 3" key="1">
    <citation type="submission" date="2020-02" db="EMBL/GenBank/DDBJ databases">
        <title>Thermophilic hydrogen producing bacteria, Caloranaerobacter azorensis.</title>
        <authorList>
            <person name="Baek K."/>
        </authorList>
    </citation>
    <scope>NUCLEOTIDE SEQUENCE [LARGE SCALE GENOMIC DNA]</scope>
    <source>
        <strain evidence="2 3">T3-1</strain>
    </source>
</reference>
<organism evidence="2 3">
    <name type="scientific">Caloranaerobacter azorensis</name>
    <dbReference type="NCBI Taxonomy" id="116090"/>
    <lineage>
        <taxon>Bacteria</taxon>
        <taxon>Bacillati</taxon>
        <taxon>Bacillota</taxon>
        <taxon>Tissierellia</taxon>
        <taxon>Tissierellales</taxon>
        <taxon>Thermohalobacteraceae</taxon>
        <taxon>Caloranaerobacter</taxon>
    </lineage>
</organism>
<dbReference type="AlphaFoldDB" id="A0A6P1YF12"/>
<name>A0A6P1YF12_9FIRM</name>
<keyword evidence="1" id="KW-1133">Transmembrane helix</keyword>
<dbReference type="RefSeq" id="WP_163235832.1">
    <property type="nucleotide sequence ID" value="NZ_CP048617.1"/>
</dbReference>
<dbReference type="Proteomes" id="UP000464452">
    <property type="component" value="Chromosome"/>
</dbReference>
<protein>
    <recommendedName>
        <fullName evidence="4">Sensor histidine kinase</fullName>
    </recommendedName>
</protein>
<accession>A0A6P1YF12</accession>
<gene>
    <name evidence="2" type="ORF">G3A45_12115</name>
</gene>
<keyword evidence="1" id="KW-0472">Membrane</keyword>